<dbReference type="Proteomes" id="UP000241071">
    <property type="component" value="Segment"/>
</dbReference>
<keyword evidence="2" id="KW-1185">Reference proteome</keyword>
<gene>
    <name evidence="1" type="ORF">glt_00963</name>
</gene>
<evidence type="ECO:0000313" key="1">
    <source>
        <dbReference type="EMBL" id="AGF85766.1"/>
    </source>
</evidence>
<dbReference type="EMBL" id="KC008572">
    <property type="protein sequence ID" value="AGF85766.1"/>
    <property type="molecule type" value="Genomic_DNA"/>
</dbReference>
<protein>
    <submittedName>
        <fullName evidence="1">Uncharacterized protein</fullName>
    </submittedName>
</protein>
<organism evidence="1 2">
    <name type="scientific">Moumouvirus goulette</name>
    <dbReference type="NCBI Taxonomy" id="1247379"/>
    <lineage>
        <taxon>Viruses</taxon>
        <taxon>Varidnaviria</taxon>
        <taxon>Bamfordvirae</taxon>
        <taxon>Nucleocytoviricota</taxon>
        <taxon>Megaviricetes</taxon>
        <taxon>Imitervirales</taxon>
        <taxon>Mimiviridae</taxon>
        <taxon>Megamimivirinae</taxon>
        <taxon>Moumouvirus</taxon>
        <taxon>Moumouvirus goulettemassiliense</taxon>
    </lineage>
</organism>
<name>M1PNZ7_9VIRU</name>
<dbReference type="Pfam" id="PF19073">
    <property type="entry name" value="DUF5769"/>
    <property type="match status" value="1"/>
</dbReference>
<evidence type="ECO:0000313" key="2">
    <source>
        <dbReference type="Proteomes" id="UP000241071"/>
    </source>
</evidence>
<reference evidence="1 2" key="1">
    <citation type="submission" date="2012-10" db="EMBL/GenBank/DDBJ databases">
        <title>Complete genome sequence of Moumouvirus goulette.</title>
        <authorList>
            <person name="Fournous G."/>
            <person name="Bougalmi M."/>
            <person name="Colson P."/>
        </authorList>
    </citation>
    <scope>NUCLEOTIDE SEQUENCE [LARGE SCALE GENOMIC DNA]</scope>
</reference>
<accession>M1PNZ7</accession>
<dbReference type="InterPro" id="IPR043908">
    <property type="entry name" value="DUF5769"/>
</dbReference>
<proteinExistence type="predicted"/>
<sequence>MEFVDYLKFTGTDDEWKTINHLPISHEKFCQRINVNEFYDFLNINKALSQESVDISNRKYFYEFQADIKFDFYQEQKELMFAINKCITEIIYYAIAYCAKNKDSNGFYHYIYGEFIRNLFRSDDSICNEINICVPKKHNKNMLLILNNFFTISDNHCYEHYNIACKFNYYNDHNSDRHICHEIDPDVFNYNEDPEFNLYTLYPQLENKTFMQFFLTRSYVQSLFDKYKDSEWNKILFMINTLKIDLSIVDHLFNIFLDFDINCLYLYIPSDIWYDSYEEDIFHELINQSDRKSENILKSLYSKPKKMCFPTCSHGMEYYDGNFYIQPCQNVHISPILHSFHLDYKKYQINNKYLLDQIIENISSNKFLVLNKQGSDNKKHFCVNKNTKIGNYLKNKYELLINSGWNCLNEKCINIECFLYNN</sequence>